<comment type="caution">
    <text evidence="6">The sequence shown here is derived from an EMBL/GenBank/DDBJ whole genome shotgun (WGS) entry which is preliminary data.</text>
</comment>
<dbReference type="PANTHER" id="PTHR10060">
    <property type="entry name" value="TATD FAMILY DEOXYRIBONUCLEASE"/>
    <property type="match status" value="1"/>
</dbReference>
<feature type="binding site" evidence="5">
    <location>
        <position position="202"/>
    </location>
    <ligand>
        <name>a divalent metal cation</name>
        <dbReference type="ChEBI" id="CHEBI:60240"/>
        <label>2</label>
    </ligand>
</feature>
<dbReference type="PANTHER" id="PTHR10060:SF15">
    <property type="entry name" value="DEOXYRIBONUCLEASE TATDN1"/>
    <property type="match status" value="1"/>
</dbReference>
<feature type="binding site" evidence="5">
    <location>
        <position position="116"/>
    </location>
    <ligand>
        <name>a divalent metal cation</name>
        <dbReference type="ChEBI" id="CHEBI:60240"/>
        <label>1</label>
    </ligand>
</feature>
<dbReference type="InterPro" id="IPR001130">
    <property type="entry name" value="TatD-like"/>
</dbReference>
<keyword evidence="4" id="KW-0378">Hydrolase</keyword>
<dbReference type="AlphaFoldDB" id="A0AAV5RPH0"/>
<organism evidence="6 7">
    <name type="scientific">Starmerella bacillaris</name>
    <name type="common">Yeast</name>
    <name type="synonym">Candida zemplinina</name>
    <dbReference type="NCBI Taxonomy" id="1247836"/>
    <lineage>
        <taxon>Eukaryota</taxon>
        <taxon>Fungi</taxon>
        <taxon>Dikarya</taxon>
        <taxon>Ascomycota</taxon>
        <taxon>Saccharomycotina</taxon>
        <taxon>Dipodascomycetes</taxon>
        <taxon>Dipodascales</taxon>
        <taxon>Trichomonascaceae</taxon>
        <taxon>Starmerella</taxon>
    </lineage>
</organism>
<keyword evidence="7" id="KW-1185">Reference proteome</keyword>
<dbReference type="EMBL" id="BTGC01000008">
    <property type="protein sequence ID" value="GMM53078.1"/>
    <property type="molecule type" value="Genomic_DNA"/>
</dbReference>
<dbReference type="GO" id="GO:0005829">
    <property type="term" value="C:cytosol"/>
    <property type="evidence" value="ECO:0007669"/>
    <property type="project" value="TreeGrafter"/>
</dbReference>
<dbReference type="InterPro" id="IPR050891">
    <property type="entry name" value="TatD-type_Hydrolase"/>
</dbReference>
<sequence>MRKFIDIGFNLTDEMFLGIYRDKQRHANDIYEVLTRAKECHVDKLIVTGSCLETSMVAIESTSKWPNDSNIPELYCTVGVHPCSSASVPLQAEERSKYFDDLKALTKKNKVVMYGEMGLDYDRLHYASKEVQNRVFAEQLKLAPSINLPLFLHSRNASVDFVQHLRETKAIWDRYSEECNSKPNTSDQNQKRPQIPFTGVVHSFTGTADELKELLDLGLFIGLNGCSFKTQENIDVAKQVPLSNLLLETDAPWCEIKQTHPSYKYKQVLKYPVAKKPEKKVEGMMVKGRNEPCEMENVARVYAGITNNSLDDVAEVVYQNTMKLLGL</sequence>
<protein>
    <submittedName>
        <fullName evidence="6">3'-5'-exodeoxyribonuclease</fullName>
    </submittedName>
</protein>
<accession>A0AAV5RPH0</accession>
<feature type="binding site" evidence="5">
    <location>
        <position position="250"/>
    </location>
    <ligand>
        <name>a divalent metal cation</name>
        <dbReference type="ChEBI" id="CHEBI:60240"/>
        <label>1</label>
    </ligand>
</feature>
<evidence type="ECO:0000256" key="1">
    <source>
        <dbReference type="ARBA" id="ARBA00009275"/>
    </source>
</evidence>
<dbReference type="Pfam" id="PF01026">
    <property type="entry name" value="TatD_DNase"/>
    <property type="match status" value="1"/>
</dbReference>
<dbReference type="InterPro" id="IPR018228">
    <property type="entry name" value="DNase_TatD-rel_CS"/>
</dbReference>
<reference evidence="6 7" key="1">
    <citation type="journal article" date="2023" name="Elife">
        <title>Identification of key yeast species and microbe-microbe interactions impacting larval growth of Drosophila in the wild.</title>
        <authorList>
            <person name="Mure A."/>
            <person name="Sugiura Y."/>
            <person name="Maeda R."/>
            <person name="Honda K."/>
            <person name="Sakurai N."/>
            <person name="Takahashi Y."/>
            <person name="Watada M."/>
            <person name="Katoh T."/>
            <person name="Gotoh A."/>
            <person name="Gotoh Y."/>
            <person name="Taniguchi I."/>
            <person name="Nakamura K."/>
            <person name="Hayashi T."/>
            <person name="Katayama T."/>
            <person name="Uemura T."/>
            <person name="Hattori Y."/>
        </authorList>
    </citation>
    <scope>NUCLEOTIDE SEQUENCE [LARGE SCALE GENOMIC DNA]</scope>
    <source>
        <strain evidence="6 7">SB-73</strain>
    </source>
</reference>
<proteinExistence type="inferred from homology"/>
<keyword evidence="2" id="KW-0540">Nuclease</keyword>
<gene>
    <name evidence="6" type="ORF">DASB73_040410</name>
</gene>
<dbReference type="SUPFAM" id="SSF51556">
    <property type="entry name" value="Metallo-dependent hydrolases"/>
    <property type="match status" value="1"/>
</dbReference>
<name>A0AAV5RPH0_STABA</name>
<dbReference type="GO" id="GO:0008296">
    <property type="term" value="F:3'-5'-DNA exonuclease activity"/>
    <property type="evidence" value="ECO:0007669"/>
    <property type="project" value="TreeGrafter"/>
</dbReference>
<evidence type="ECO:0000256" key="3">
    <source>
        <dbReference type="ARBA" id="ARBA00022723"/>
    </source>
</evidence>
<keyword evidence="3 5" id="KW-0479">Metal-binding</keyword>
<evidence type="ECO:0000256" key="2">
    <source>
        <dbReference type="ARBA" id="ARBA00022722"/>
    </source>
</evidence>
<dbReference type="InterPro" id="IPR032466">
    <property type="entry name" value="Metal_Hydrolase"/>
</dbReference>
<dbReference type="CDD" id="cd01310">
    <property type="entry name" value="TatD_DNAse"/>
    <property type="match status" value="1"/>
</dbReference>
<feature type="binding site" evidence="5">
    <location>
        <position position="153"/>
    </location>
    <ligand>
        <name>a divalent metal cation</name>
        <dbReference type="ChEBI" id="CHEBI:60240"/>
        <label>2</label>
    </ligand>
</feature>
<dbReference type="Gene3D" id="3.20.20.140">
    <property type="entry name" value="Metal-dependent hydrolases"/>
    <property type="match status" value="1"/>
</dbReference>
<evidence type="ECO:0000313" key="6">
    <source>
        <dbReference type="EMBL" id="GMM53078.1"/>
    </source>
</evidence>
<dbReference type="PROSITE" id="PS01091">
    <property type="entry name" value="TATD_3"/>
    <property type="match status" value="1"/>
</dbReference>
<evidence type="ECO:0000256" key="4">
    <source>
        <dbReference type="ARBA" id="ARBA00022801"/>
    </source>
</evidence>
<dbReference type="GO" id="GO:0046872">
    <property type="term" value="F:metal ion binding"/>
    <property type="evidence" value="ECO:0007669"/>
    <property type="project" value="UniProtKB-KW"/>
</dbReference>
<dbReference type="Proteomes" id="UP001362899">
    <property type="component" value="Unassembled WGS sequence"/>
</dbReference>
<evidence type="ECO:0000313" key="7">
    <source>
        <dbReference type="Proteomes" id="UP001362899"/>
    </source>
</evidence>
<comment type="similarity">
    <text evidence="1">Belongs to the metallo-dependent hydrolases superfamily. TatD-type hydrolase family.</text>
</comment>
<evidence type="ECO:0000256" key="5">
    <source>
        <dbReference type="PIRSR" id="PIRSR005902-1"/>
    </source>
</evidence>
<dbReference type="PIRSF" id="PIRSF005902">
    <property type="entry name" value="DNase_TatD"/>
    <property type="match status" value="1"/>
</dbReference>